<evidence type="ECO:0000256" key="1">
    <source>
        <dbReference type="SAM" id="MobiDB-lite"/>
    </source>
</evidence>
<evidence type="ECO:0000256" key="2">
    <source>
        <dbReference type="SAM" id="SignalP"/>
    </source>
</evidence>
<keyword evidence="4" id="KW-1185">Reference proteome</keyword>
<proteinExistence type="predicted"/>
<dbReference type="InParanoid" id="A0A162W7I8"/>
<gene>
    <name evidence="3" type="ORF">PHYBLDRAFT_189618</name>
</gene>
<accession>A0A162W7I8</accession>
<feature type="region of interest" description="Disordered" evidence="1">
    <location>
        <begin position="299"/>
        <end position="329"/>
    </location>
</feature>
<evidence type="ECO:0000313" key="3">
    <source>
        <dbReference type="EMBL" id="OAD65175.1"/>
    </source>
</evidence>
<feature type="chain" id="PRO_5007840559" evidence="2">
    <location>
        <begin position="23"/>
        <end position="353"/>
    </location>
</feature>
<dbReference type="STRING" id="763407.A0A162W7I8"/>
<dbReference type="OrthoDB" id="3044029at2759"/>
<keyword evidence="2" id="KW-0732">Signal</keyword>
<organism evidence="3 4">
    <name type="scientific">Phycomyces blakesleeanus (strain ATCC 8743b / DSM 1359 / FGSC 10004 / NBRC 33097 / NRRL 1555)</name>
    <dbReference type="NCBI Taxonomy" id="763407"/>
    <lineage>
        <taxon>Eukaryota</taxon>
        <taxon>Fungi</taxon>
        <taxon>Fungi incertae sedis</taxon>
        <taxon>Mucoromycota</taxon>
        <taxon>Mucoromycotina</taxon>
        <taxon>Mucoromycetes</taxon>
        <taxon>Mucorales</taxon>
        <taxon>Phycomycetaceae</taxon>
        <taxon>Phycomyces</taxon>
    </lineage>
</organism>
<feature type="compositionally biased region" description="Low complexity" evidence="1">
    <location>
        <begin position="310"/>
        <end position="323"/>
    </location>
</feature>
<reference evidence="4" key="1">
    <citation type="submission" date="2015-06" db="EMBL/GenBank/DDBJ databases">
        <title>Expansion of signal transduction pathways in fungi by whole-genome duplication.</title>
        <authorList>
            <consortium name="DOE Joint Genome Institute"/>
            <person name="Corrochano L.M."/>
            <person name="Kuo A."/>
            <person name="Marcet-Houben M."/>
            <person name="Polaino S."/>
            <person name="Salamov A."/>
            <person name="Villalobos J.M."/>
            <person name="Alvarez M.I."/>
            <person name="Avalos J."/>
            <person name="Benito E.P."/>
            <person name="Benoit I."/>
            <person name="Burger G."/>
            <person name="Camino L.P."/>
            <person name="Canovas D."/>
            <person name="Cerda-Olmedo E."/>
            <person name="Cheng J.-F."/>
            <person name="Dominguez A."/>
            <person name="Elias M."/>
            <person name="Eslava A.P."/>
            <person name="Glaser F."/>
            <person name="Grimwood J."/>
            <person name="Gutierrez G."/>
            <person name="Heitman J."/>
            <person name="Henrissat B."/>
            <person name="Iturriaga E.A."/>
            <person name="Lang B.F."/>
            <person name="Lavin J.L."/>
            <person name="Lee S."/>
            <person name="Li W."/>
            <person name="Lindquist E."/>
            <person name="Lopez-Garcia S."/>
            <person name="Luque E.M."/>
            <person name="Marcos A.T."/>
            <person name="Martin J."/>
            <person name="McCluskey K."/>
            <person name="Medina H.R."/>
            <person name="Miralles-Duran A."/>
            <person name="Miyazaki A."/>
            <person name="Munoz-Torres E."/>
            <person name="Oguiza J.A."/>
            <person name="Ohm R."/>
            <person name="Olmedo M."/>
            <person name="Orejas M."/>
            <person name="Ortiz-Castellanos L."/>
            <person name="Pisabarro A.G."/>
            <person name="Rodriguez-Romero J."/>
            <person name="Ruiz-Herrera J."/>
            <person name="Ruiz-Vazquez R."/>
            <person name="Sanz C."/>
            <person name="Schackwitz W."/>
            <person name="Schmutz J."/>
            <person name="Shahriari M."/>
            <person name="Shelest E."/>
            <person name="Silva-Franco F."/>
            <person name="Soanes D."/>
            <person name="Syed K."/>
            <person name="Tagua V.G."/>
            <person name="Talbot N.J."/>
            <person name="Thon M."/>
            <person name="De vries R.P."/>
            <person name="Wiebenga A."/>
            <person name="Yadav J.S."/>
            <person name="Braun E.L."/>
            <person name="Baker S."/>
            <person name="Garre V."/>
            <person name="Horwitz B."/>
            <person name="Torres-Martinez S."/>
            <person name="Idnurm A."/>
            <person name="Herrera-Estrella A."/>
            <person name="Gabaldon T."/>
            <person name="Grigoriev I.V."/>
        </authorList>
    </citation>
    <scope>NUCLEOTIDE SEQUENCE [LARGE SCALE GENOMIC DNA]</scope>
    <source>
        <strain evidence="4">NRRL 1555(-)</strain>
    </source>
</reference>
<dbReference type="Proteomes" id="UP000077315">
    <property type="component" value="Unassembled WGS sequence"/>
</dbReference>
<feature type="compositionally biased region" description="Low complexity" evidence="1">
    <location>
        <begin position="211"/>
        <end position="220"/>
    </location>
</feature>
<evidence type="ECO:0000313" key="4">
    <source>
        <dbReference type="Proteomes" id="UP000077315"/>
    </source>
</evidence>
<feature type="region of interest" description="Disordered" evidence="1">
    <location>
        <begin position="207"/>
        <end position="227"/>
    </location>
</feature>
<dbReference type="RefSeq" id="XP_018283215.1">
    <property type="nucleotide sequence ID" value="XM_018439686.1"/>
</dbReference>
<sequence length="353" mass="38671">MKFIASSALLVLASIVLPSTLAQSSEWLSNDAVSYAAKKTTTPAKNSTSHPLVKLVSETQFCFFLPPGPKLDVATHEDIGVAHCTKSNVIPGVKTFPTGFITVAHFQQTSTYVQVTGYMNSKLFGLIPTDEGGQYDNHGNGKPVGAQCSGYNYFVNVVEPADNRYCIRCCQNKVDCNTGRSAYGCMRVVPGDYSGNTHVNNVLSEINQTPEGSGESTADSSAEEDSEVKEILTETIQYAKDHPDVSEIQAEWDRMTKSLVHSYPDLESQLNDVKSTTDSYTTVEEWNTFFTALESKLSSSTEHNDAVDDTTTTTTTPTAAASAESDYVTNEQLEQEISDIREEFNERIEELQN</sequence>
<protein>
    <submittedName>
        <fullName evidence="3">Uncharacterized protein</fullName>
    </submittedName>
</protein>
<feature type="signal peptide" evidence="2">
    <location>
        <begin position="1"/>
        <end position="22"/>
    </location>
</feature>
<dbReference type="VEuPathDB" id="FungiDB:PHYBLDRAFT_189618"/>
<name>A0A162W7I8_PHYB8</name>
<dbReference type="AlphaFoldDB" id="A0A162W7I8"/>
<dbReference type="GeneID" id="29000592"/>
<dbReference type="EMBL" id="KV441030">
    <property type="protein sequence ID" value="OAD65175.1"/>
    <property type="molecule type" value="Genomic_DNA"/>
</dbReference>